<evidence type="ECO:0000256" key="1">
    <source>
        <dbReference type="ARBA" id="ARBA00009856"/>
    </source>
</evidence>
<feature type="region of interest" description="Disordered" evidence="2">
    <location>
        <begin position="166"/>
        <end position="193"/>
    </location>
</feature>
<comment type="similarity">
    <text evidence="1">Belongs to the SRR1 family.</text>
</comment>
<organism evidence="4 5">
    <name type="scientific">Mortierella polycephala</name>
    <dbReference type="NCBI Taxonomy" id="41804"/>
    <lineage>
        <taxon>Eukaryota</taxon>
        <taxon>Fungi</taxon>
        <taxon>Fungi incertae sedis</taxon>
        <taxon>Mucoromycota</taxon>
        <taxon>Mortierellomycotina</taxon>
        <taxon>Mortierellomycetes</taxon>
        <taxon>Mortierellales</taxon>
        <taxon>Mortierellaceae</taxon>
        <taxon>Mortierella</taxon>
    </lineage>
</organism>
<proteinExistence type="inferred from homology"/>
<feature type="region of interest" description="Disordered" evidence="2">
    <location>
        <begin position="1"/>
        <end position="26"/>
    </location>
</feature>
<evidence type="ECO:0000256" key="2">
    <source>
        <dbReference type="SAM" id="MobiDB-lite"/>
    </source>
</evidence>
<dbReference type="PANTHER" id="PTHR28626:SF3">
    <property type="entry name" value="SRR1-LIKE PROTEIN"/>
    <property type="match status" value="1"/>
</dbReference>
<dbReference type="GO" id="GO:0005634">
    <property type="term" value="C:nucleus"/>
    <property type="evidence" value="ECO:0007669"/>
    <property type="project" value="TreeGrafter"/>
</dbReference>
<sequence>MSTCKESESGLQSTLQVQNPSTTTTFNDAIDDDIPFTFVSRKRHGRKTVVPLAISETKVQSAKAAWATANEGNVNLPGWTTRKPTRVKKNSQRAKMMGSQNTDQEERTLQWGLNIVEERTMTLKQSRFYGAFQDLVQLTLFPTCKSLRLHKSTALSELVSGTSDLSEMKDDLKSKKGTPSLDMRTKDSESQGSSPPFIDMVCYGIGSIESSRASQFQLALALCLKDMLQVSGSISIYDPAMTEYDRKLVTELGMDALTTNDQTKQPIETRTLLYMPHCPKGLYSHVLETNWTGKRLDQLVILGNRFSMYDESPSFRQIAKQAPFIFPALSIAQVTLFPKTKFEDDTVFNDLAFHVFSPTSDVLPIVDLHDREEDPELL</sequence>
<reference evidence="4" key="1">
    <citation type="journal article" date="2020" name="Fungal Divers.">
        <title>Resolving the Mortierellaceae phylogeny through synthesis of multi-gene phylogenetics and phylogenomics.</title>
        <authorList>
            <person name="Vandepol N."/>
            <person name="Liber J."/>
            <person name="Desiro A."/>
            <person name="Na H."/>
            <person name="Kennedy M."/>
            <person name="Barry K."/>
            <person name="Grigoriev I.V."/>
            <person name="Miller A.N."/>
            <person name="O'Donnell K."/>
            <person name="Stajich J.E."/>
            <person name="Bonito G."/>
        </authorList>
    </citation>
    <scope>NUCLEOTIDE SEQUENCE</scope>
    <source>
        <strain evidence="4">KOD948</strain>
    </source>
</reference>
<keyword evidence="5" id="KW-1185">Reference proteome</keyword>
<name>A0A9P6PPX6_9FUNG</name>
<dbReference type="Pfam" id="PF07985">
    <property type="entry name" value="SRR1"/>
    <property type="match status" value="1"/>
</dbReference>
<evidence type="ECO:0000313" key="4">
    <source>
        <dbReference type="EMBL" id="KAG0250999.1"/>
    </source>
</evidence>
<dbReference type="InterPro" id="IPR040044">
    <property type="entry name" value="SRR1L"/>
</dbReference>
<dbReference type="InterPro" id="IPR012942">
    <property type="entry name" value="SRR1-like"/>
</dbReference>
<feature type="domain" description="SRR1-like" evidence="3">
    <location>
        <begin position="191"/>
        <end position="354"/>
    </location>
</feature>
<dbReference type="EMBL" id="JAAAJA010000629">
    <property type="protein sequence ID" value="KAG0250999.1"/>
    <property type="molecule type" value="Genomic_DNA"/>
</dbReference>
<dbReference type="PANTHER" id="PTHR28626">
    <property type="entry name" value="SRR1-LIKE PROTEIN"/>
    <property type="match status" value="1"/>
</dbReference>
<evidence type="ECO:0000313" key="5">
    <source>
        <dbReference type="Proteomes" id="UP000726737"/>
    </source>
</evidence>
<gene>
    <name evidence="4" type="ORF">BG011_007913</name>
</gene>
<dbReference type="GO" id="GO:0005737">
    <property type="term" value="C:cytoplasm"/>
    <property type="evidence" value="ECO:0007669"/>
    <property type="project" value="TreeGrafter"/>
</dbReference>
<dbReference type="OrthoDB" id="551431at2759"/>
<protein>
    <recommendedName>
        <fullName evidence="3">SRR1-like domain-containing protein</fullName>
    </recommendedName>
</protein>
<feature type="compositionally biased region" description="Polar residues" evidence="2">
    <location>
        <begin position="9"/>
        <end position="26"/>
    </location>
</feature>
<comment type="caution">
    <text evidence="4">The sequence shown here is derived from an EMBL/GenBank/DDBJ whole genome shotgun (WGS) entry which is preliminary data.</text>
</comment>
<dbReference type="Proteomes" id="UP000726737">
    <property type="component" value="Unassembled WGS sequence"/>
</dbReference>
<dbReference type="AlphaFoldDB" id="A0A9P6PPX6"/>
<accession>A0A9P6PPX6</accession>
<evidence type="ECO:0000259" key="3">
    <source>
        <dbReference type="Pfam" id="PF07985"/>
    </source>
</evidence>